<gene>
    <name evidence="1" type="ORF">GNP35_04210</name>
</gene>
<dbReference type="Proteomes" id="UP000439994">
    <property type="component" value="Unassembled WGS sequence"/>
</dbReference>
<keyword evidence="2" id="KW-1185">Reference proteome</keyword>
<evidence type="ECO:0000313" key="1">
    <source>
        <dbReference type="EMBL" id="MUH71752.1"/>
    </source>
</evidence>
<dbReference type="AlphaFoldDB" id="A0A6N8FAG0"/>
<dbReference type="OrthoDB" id="9786766at2"/>
<comment type="caution">
    <text evidence="1">The sequence shown here is derived from an EMBL/GenBank/DDBJ whole genome shotgun (WGS) entry which is preliminary data.</text>
</comment>
<dbReference type="EMBL" id="WOCD01000002">
    <property type="protein sequence ID" value="MUH71752.1"/>
    <property type="molecule type" value="Genomic_DNA"/>
</dbReference>
<proteinExistence type="predicted"/>
<dbReference type="RefSeq" id="WP_155694805.1">
    <property type="nucleotide sequence ID" value="NZ_WOCD01000002.1"/>
</dbReference>
<evidence type="ECO:0000313" key="2">
    <source>
        <dbReference type="Proteomes" id="UP000439994"/>
    </source>
</evidence>
<sequence length="224" mass="26323">MVTFGVFGDWDKTYDLHGTMLEEESEIYVNAEGPRQLYAEAGALKRTSFWNGTYYDITSFSGFSRFDPWQNVRIWAFLRTGDQIDYSNDRLGEGINAEIGTNFKVGRHVNGEVNVNYRDLDVNGGTLFEAYQYDLRLNYQFNLLSYIRFIVQYTDIERNTELYNKPVDSMFRGLRTELLYAYKLNPQSLLYVGYTDRGKRDDSLDEFQKDNRKVFLKLSYAFQI</sequence>
<accession>A0A6N8FAG0</accession>
<organism evidence="1 2">
    <name type="scientific">Psychrosphaera haliotis</name>
    <dbReference type="NCBI Taxonomy" id="555083"/>
    <lineage>
        <taxon>Bacteria</taxon>
        <taxon>Pseudomonadati</taxon>
        <taxon>Pseudomonadota</taxon>
        <taxon>Gammaproteobacteria</taxon>
        <taxon>Alteromonadales</taxon>
        <taxon>Pseudoalteromonadaceae</taxon>
        <taxon>Psychrosphaera</taxon>
    </lineage>
</organism>
<reference evidence="1 2" key="1">
    <citation type="submission" date="2019-11" db="EMBL/GenBank/DDBJ databases">
        <title>P. haliotis isolates from Z. marina roots.</title>
        <authorList>
            <person name="Cohen M."/>
            <person name="Jospin G."/>
            <person name="Eisen J.A."/>
            <person name="Coil D.A."/>
        </authorList>
    </citation>
    <scope>NUCLEOTIDE SEQUENCE [LARGE SCALE GENOMIC DNA]</scope>
    <source>
        <strain evidence="1 2">UCD-MCMsp1aY</strain>
    </source>
</reference>
<name>A0A6N8FAG0_9GAMM</name>
<protein>
    <recommendedName>
        <fullName evidence="3">DUF560 domain-containing protein</fullName>
    </recommendedName>
</protein>
<evidence type="ECO:0008006" key="3">
    <source>
        <dbReference type="Google" id="ProtNLM"/>
    </source>
</evidence>